<dbReference type="PANTHER" id="PTHR12563:SF23">
    <property type="entry name" value="BCDNA.GH07066"/>
    <property type="match status" value="1"/>
</dbReference>
<dbReference type="GO" id="GO:0019432">
    <property type="term" value="P:triglyceride biosynthetic process"/>
    <property type="evidence" value="ECO:0007669"/>
    <property type="project" value="TreeGrafter"/>
</dbReference>
<dbReference type="EMBL" id="BTSX01000001">
    <property type="protein sequence ID" value="GMS80834.1"/>
    <property type="molecule type" value="Genomic_DNA"/>
</dbReference>
<dbReference type="InterPro" id="IPR045520">
    <property type="entry name" value="GPAT/DHAPAT_C"/>
</dbReference>
<comment type="similarity">
    <text evidence="2">Belongs to the GPAT/DAPAT family.</text>
</comment>
<dbReference type="PANTHER" id="PTHR12563">
    <property type="entry name" value="GLYCEROL-3-PHOSPHATE ACYLTRANSFERASE"/>
    <property type="match status" value="1"/>
</dbReference>
<dbReference type="Pfam" id="PF19277">
    <property type="entry name" value="GPAT_C"/>
    <property type="match status" value="1"/>
</dbReference>
<dbReference type="InterPro" id="IPR002123">
    <property type="entry name" value="Plipid/glycerol_acylTrfase"/>
</dbReference>
<evidence type="ECO:0000256" key="1">
    <source>
        <dbReference type="ARBA" id="ARBA00004370"/>
    </source>
</evidence>
<dbReference type="SUPFAM" id="SSF69593">
    <property type="entry name" value="Glycerol-3-phosphate (1)-acyltransferase"/>
    <property type="match status" value="1"/>
</dbReference>
<evidence type="ECO:0000256" key="3">
    <source>
        <dbReference type="ARBA" id="ARBA00022679"/>
    </source>
</evidence>
<evidence type="ECO:0000313" key="8">
    <source>
        <dbReference type="Proteomes" id="UP001432027"/>
    </source>
</evidence>
<dbReference type="SMART" id="SM00563">
    <property type="entry name" value="PlsC"/>
    <property type="match status" value="1"/>
</dbReference>
<dbReference type="Proteomes" id="UP001432027">
    <property type="component" value="Unassembled WGS sequence"/>
</dbReference>
<keyword evidence="3" id="KW-0808">Transferase</keyword>
<name>A0AAV5SHF3_9BILA</name>
<evidence type="ECO:0000256" key="4">
    <source>
        <dbReference type="ARBA" id="ARBA00023136"/>
    </source>
</evidence>
<evidence type="ECO:0000256" key="2">
    <source>
        <dbReference type="ARBA" id="ARBA00007937"/>
    </source>
</evidence>
<comment type="subcellular location">
    <subcellularLocation>
        <location evidence="1">Membrane</location>
    </subcellularLocation>
</comment>
<dbReference type="Pfam" id="PF01553">
    <property type="entry name" value="Acyltransferase"/>
    <property type="match status" value="1"/>
</dbReference>
<dbReference type="PIRSF" id="PIRSF000437">
    <property type="entry name" value="GPAT_DHAPAT"/>
    <property type="match status" value="1"/>
</dbReference>
<sequence length="762" mass="85482">EIRSSLKYSEEYITNHISIMFESKSFSCTYMTQSEYKRIPQFPRVSSALTFCHSSSHSATRSCTRCFPQVTLPSAVDYVDLLEFANFGGKPWPLTPGVAPPNRWAADLRYTWATSIPHKYPAVHDRVLNSKRVKDNIKSMKSPSTTVRQLKAKAGQFMCEIRASLSKLVCRVCGYLLFKVFRKFCSKLLVVPSQMETLKTAEKTGIPLVYLPLHRSHLDYLLITWANWHFGLRLPHIASGDNLNLSGFGWLLRATGAFFIRRRLAPEDEGGKDQLYRSVLHSYIDEILSAKLSLEFFLEGTRNRFGKPLMPKNGLISNVVEAVQQGVIPDCYLVPVSITYDQVAEGVFLNELMGIPKVRENLWMVLKGMIKGFGMLPCGVVRINFGSPVLLTEYLSSLSTCVKTKAPARLRRVPNSFSYRELLPWNAPKVGVDRALVRGIGLHVIYEAAHIGSIHLSSILATVLLCKYRDGASREHVERDVEWLCERLILQGYEVVGWQRGLTSARRAVEYADSYLGDSIEAGETTVKPVGTHRSLVRLAYSRNALLPPLALKAALGLALSPYTAGQVVSLDDVIDDAVLICEWMHFEAIFCKPCESLRDRLTGVLLGQDEASLGCAQTGAVQAMEVERDGETITCVKIRDSCRAREILLFHSNLLRPFFQSYAMTVQRLIDSDKPIKETEFIRETIRYFLNRPASATALPFQLWLEAANSDSIRNCLSILRERSLVTGTSSPTVSALSIEPIELAYQHFLRILTIAPTPVK</sequence>
<gene>
    <name evidence="7" type="ORF">PENTCL1PPCAC_3009</name>
</gene>
<protein>
    <recommendedName>
        <fullName evidence="6">Phospholipid/glycerol acyltransferase domain-containing protein</fullName>
    </recommendedName>
</protein>
<dbReference type="GO" id="GO:0004366">
    <property type="term" value="F:glycerol-3-phosphate O-acyltransferase activity"/>
    <property type="evidence" value="ECO:0007669"/>
    <property type="project" value="TreeGrafter"/>
</dbReference>
<reference evidence="7" key="1">
    <citation type="submission" date="2023-10" db="EMBL/GenBank/DDBJ databases">
        <title>Genome assembly of Pristionchus species.</title>
        <authorList>
            <person name="Yoshida K."/>
            <person name="Sommer R.J."/>
        </authorList>
    </citation>
    <scope>NUCLEOTIDE SEQUENCE</scope>
    <source>
        <strain evidence="7">RS0144</strain>
    </source>
</reference>
<keyword evidence="8" id="KW-1185">Reference proteome</keyword>
<dbReference type="GO" id="GO:0006631">
    <property type="term" value="P:fatty acid metabolic process"/>
    <property type="evidence" value="ECO:0007669"/>
    <property type="project" value="TreeGrafter"/>
</dbReference>
<comment type="caution">
    <text evidence="7">The sequence shown here is derived from an EMBL/GenBank/DDBJ whole genome shotgun (WGS) entry which is preliminary data.</text>
</comment>
<proteinExistence type="inferred from homology"/>
<dbReference type="CDD" id="cd07993">
    <property type="entry name" value="LPLAT_DHAPAT-like"/>
    <property type="match status" value="1"/>
</dbReference>
<dbReference type="InterPro" id="IPR022284">
    <property type="entry name" value="GPAT/DHAPAT"/>
</dbReference>
<dbReference type="GO" id="GO:0031966">
    <property type="term" value="C:mitochondrial membrane"/>
    <property type="evidence" value="ECO:0007669"/>
    <property type="project" value="TreeGrafter"/>
</dbReference>
<keyword evidence="4" id="KW-0472">Membrane</keyword>
<dbReference type="AlphaFoldDB" id="A0AAV5SHF3"/>
<keyword evidence="5" id="KW-0012">Acyltransferase</keyword>
<evidence type="ECO:0000259" key="6">
    <source>
        <dbReference type="SMART" id="SM00563"/>
    </source>
</evidence>
<dbReference type="GO" id="GO:0006072">
    <property type="term" value="P:glycerol-3-phosphate metabolic process"/>
    <property type="evidence" value="ECO:0007669"/>
    <property type="project" value="TreeGrafter"/>
</dbReference>
<organism evidence="7 8">
    <name type="scientific">Pristionchus entomophagus</name>
    <dbReference type="NCBI Taxonomy" id="358040"/>
    <lineage>
        <taxon>Eukaryota</taxon>
        <taxon>Metazoa</taxon>
        <taxon>Ecdysozoa</taxon>
        <taxon>Nematoda</taxon>
        <taxon>Chromadorea</taxon>
        <taxon>Rhabditida</taxon>
        <taxon>Rhabditina</taxon>
        <taxon>Diplogasteromorpha</taxon>
        <taxon>Diplogasteroidea</taxon>
        <taxon>Neodiplogasteridae</taxon>
        <taxon>Pristionchus</taxon>
    </lineage>
</organism>
<evidence type="ECO:0000313" key="7">
    <source>
        <dbReference type="EMBL" id="GMS80834.1"/>
    </source>
</evidence>
<accession>A0AAV5SHF3</accession>
<feature type="domain" description="Phospholipid/glycerol acyltransferase" evidence="6">
    <location>
        <begin position="208"/>
        <end position="341"/>
    </location>
</feature>
<dbReference type="InterPro" id="IPR041728">
    <property type="entry name" value="GPAT/DHAPAT_LPLAT"/>
</dbReference>
<dbReference type="GO" id="GO:0008654">
    <property type="term" value="P:phospholipid biosynthetic process"/>
    <property type="evidence" value="ECO:0007669"/>
    <property type="project" value="TreeGrafter"/>
</dbReference>
<feature type="non-terminal residue" evidence="7">
    <location>
        <position position="1"/>
    </location>
</feature>
<evidence type="ECO:0000256" key="5">
    <source>
        <dbReference type="ARBA" id="ARBA00023315"/>
    </source>
</evidence>